<dbReference type="AlphaFoldDB" id="A0A0B4FMD4"/>
<dbReference type="Proteomes" id="UP000031184">
    <property type="component" value="Unassembled WGS sequence"/>
</dbReference>
<dbReference type="SUPFAM" id="SSF102114">
    <property type="entry name" value="Radical SAM enzymes"/>
    <property type="match status" value="1"/>
</dbReference>
<dbReference type="InterPro" id="IPR034428">
    <property type="entry name" value="ThiH/NoCL/HydG-like"/>
</dbReference>
<organism evidence="4 5">
    <name type="scientific">Fusobacterium necrophorum subsp. funduliforme B35</name>
    <dbReference type="NCBI Taxonomy" id="1226633"/>
    <lineage>
        <taxon>Bacteria</taxon>
        <taxon>Fusobacteriati</taxon>
        <taxon>Fusobacteriota</taxon>
        <taxon>Fusobacteriia</taxon>
        <taxon>Fusobacteriales</taxon>
        <taxon>Fusobacteriaceae</taxon>
        <taxon>Fusobacterium</taxon>
    </lineage>
</organism>
<protein>
    <recommendedName>
        <fullName evidence="3">Biotin and thiamin synthesis-associated domain-containing protein</fullName>
    </recommendedName>
</protein>
<evidence type="ECO:0000313" key="4">
    <source>
        <dbReference type="EMBL" id="KID48467.1"/>
    </source>
</evidence>
<comment type="caution">
    <text evidence="4">The sequence shown here is derived from an EMBL/GenBank/DDBJ whole genome shotgun (WGS) entry which is preliminary data.</text>
</comment>
<dbReference type="Pfam" id="PF06968">
    <property type="entry name" value="BATS"/>
    <property type="match status" value="1"/>
</dbReference>
<name>A0A0B4FMD4_9FUSO</name>
<evidence type="ECO:0000259" key="3">
    <source>
        <dbReference type="SMART" id="SM00876"/>
    </source>
</evidence>
<sequence>MSDIREEAFFAGLHLQYLIHHYPNTTFGISLPRINPAEGGYQPDHPLDDIHFVQFLTAYRIFQPKADVSVSTREIPEFRDHLLSLGVTRISAGSKTDVGGYTNQDASTAQFEISDARSVEETVAAIEKQGLQVIYKDWENLL</sequence>
<dbReference type="SMART" id="SM00876">
    <property type="entry name" value="BATS"/>
    <property type="match status" value="1"/>
</dbReference>
<dbReference type="GO" id="GO:0051539">
    <property type="term" value="F:4 iron, 4 sulfur cluster binding"/>
    <property type="evidence" value="ECO:0007669"/>
    <property type="project" value="UniProtKB-KW"/>
</dbReference>
<reference evidence="4 5" key="1">
    <citation type="submission" date="2013-08" db="EMBL/GenBank/DDBJ databases">
        <title>An opportunistic ruminal bacterium that causes liver abscesses in cattle.</title>
        <authorList>
            <person name="Benahmed F.H."/>
            <person name="Rasmussen M."/>
            <person name="Harbottle H."/>
            <person name="Soppet D."/>
            <person name="Nagaraja T.G."/>
            <person name="Davidson M."/>
        </authorList>
    </citation>
    <scope>NUCLEOTIDE SEQUENCE [LARGE SCALE GENOMIC DNA]</scope>
    <source>
        <strain evidence="4 5">B35</strain>
    </source>
</reference>
<keyword evidence="2" id="KW-0479">Metal-binding</keyword>
<dbReference type="PANTHER" id="PTHR43583:SF1">
    <property type="entry name" value="2-IMINOACETATE SYNTHASE"/>
    <property type="match status" value="1"/>
</dbReference>
<gene>
    <name evidence="4" type="ORF">C095_09335</name>
</gene>
<evidence type="ECO:0000256" key="1">
    <source>
        <dbReference type="ARBA" id="ARBA00001966"/>
    </source>
</evidence>
<dbReference type="InterPro" id="IPR010722">
    <property type="entry name" value="BATS_dom"/>
</dbReference>
<comment type="cofactor">
    <cofactor evidence="1">
        <name>[4Fe-4S] cluster</name>
        <dbReference type="ChEBI" id="CHEBI:49883"/>
    </cofactor>
</comment>
<accession>A0A0B4FMD4</accession>
<dbReference type="InterPro" id="IPR013785">
    <property type="entry name" value="Aldolase_TIM"/>
</dbReference>
<evidence type="ECO:0000256" key="2">
    <source>
        <dbReference type="ARBA" id="ARBA00022485"/>
    </source>
</evidence>
<dbReference type="InterPro" id="IPR058240">
    <property type="entry name" value="rSAM_sf"/>
</dbReference>
<feature type="domain" description="Biotin and thiamin synthesis-associated" evidence="3">
    <location>
        <begin position="30"/>
        <end position="133"/>
    </location>
</feature>
<keyword evidence="2" id="KW-0004">4Fe-4S</keyword>
<dbReference type="PATRIC" id="fig|1226633.4.peg.1892"/>
<dbReference type="EMBL" id="AUZI01000023">
    <property type="protein sequence ID" value="KID48467.1"/>
    <property type="molecule type" value="Genomic_DNA"/>
</dbReference>
<keyword evidence="2" id="KW-0411">Iron-sulfur</keyword>
<dbReference type="Gene3D" id="3.20.20.70">
    <property type="entry name" value="Aldolase class I"/>
    <property type="match status" value="1"/>
</dbReference>
<dbReference type="PANTHER" id="PTHR43583">
    <property type="entry name" value="2-IMINOACETATE SYNTHASE"/>
    <property type="match status" value="1"/>
</dbReference>
<keyword evidence="2" id="KW-0408">Iron</keyword>
<evidence type="ECO:0000313" key="5">
    <source>
        <dbReference type="Proteomes" id="UP000031184"/>
    </source>
</evidence>
<proteinExistence type="predicted"/>